<name>A0A2N9L5Q3_9BACT</name>
<dbReference type="InterPro" id="IPR026477">
    <property type="entry name" value="Targ_of_XrtJ"/>
</dbReference>
<evidence type="ECO:0000313" key="4">
    <source>
        <dbReference type="Proteomes" id="UP000239735"/>
    </source>
</evidence>
<gene>
    <name evidence="3" type="ORF">SBA5_160073</name>
</gene>
<feature type="chain" id="PRO_5014660410" evidence="2">
    <location>
        <begin position="24"/>
        <end position="59"/>
    </location>
</feature>
<keyword evidence="1" id="KW-1133">Transmembrane helix</keyword>
<dbReference type="OrthoDB" id="123404at2"/>
<evidence type="ECO:0000256" key="1">
    <source>
        <dbReference type="SAM" id="Phobius"/>
    </source>
</evidence>
<protein>
    <submittedName>
        <fullName evidence="3">Lipocalin family protein</fullName>
    </submittedName>
</protein>
<evidence type="ECO:0000256" key="2">
    <source>
        <dbReference type="SAM" id="SignalP"/>
    </source>
</evidence>
<keyword evidence="1" id="KW-0812">Transmembrane</keyword>
<dbReference type="AlphaFoldDB" id="A0A2N9L5Q3"/>
<sequence>MRKQIFVLIGVATLFTVAAPLWAQTGCTDSPEDPTVLLALVAGGAAFAANLVRFRRRKR</sequence>
<feature type="signal peptide" evidence="2">
    <location>
        <begin position="1"/>
        <end position="23"/>
    </location>
</feature>
<reference evidence="4" key="1">
    <citation type="submission" date="2018-02" db="EMBL/GenBank/DDBJ databases">
        <authorList>
            <person name="Hausmann B."/>
        </authorList>
    </citation>
    <scope>NUCLEOTIDE SEQUENCE [LARGE SCALE GENOMIC DNA]</scope>
    <source>
        <strain evidence="4">Peat soil MAG SbA5</strain>
    </source>
</reference>
<dbReference type="Proteomes" id="UP000239735">
    <property type="component" value="Unassembled WGS sequence"/>
</dbReference>
<dbReference type="NCBIfam" id="TIGR04200">
    <property type="entry name" value="targ_of_XrtJ"/>
    <property type="match status" value="1"/>
</dbReference>
<evidence type="ECO:0000313" key="3">
    <source>
        <dbReference type="EMBL" id="SPE18589.1"/>
    </source>
</evidence>
<feature type="transmembrane region" description="Helical" evidence="1">
    <location>
        <begin position="33"/>
        <end position="52"/>
    </location>
</feature>
<accession>A0A2N9L5Q3</accession>
<dbReference type="EMBL" id="OKRB01000068">
    <property type="protein sequence ID" value="SPE18589.1"/>
    <property type="molecule type" value="Genomic_DNA"/>
</dbReference>
<organism evidence="3 4">
    <name type="scientific">Candidatus Sulfuritelmatomonas gaucii</name>
    <dbReference type="NCBI Taxonomy" id="2043161"/>
    <lineage>
        <taxon>Bacteria</taxon>
        <taxon>Pseudomonadati</taxon>
        <taxon>Acidobacteriota</taxon>
        <taxon>Terriglobia</taxon>
        <taxon>Terriglobales</taxon>
        <taxon>Acidobacteriaceae</taxon>
        <taxon>Candidatus Sulfuritelmatomonas</taxon>
    </lineage>
</organism>
<proteinExistence type="predicted"/>
<keyword evidence="2" id="KW-0732">Signal</keyword>
<keyword evidence="1" id="KW-0472">Membrane</keyword>